<protein>
    <submittedName>
        <fullName evidence="2">Uncharacterized protein</fullName>
    </submittedName>
</protein>
<feature type="compositionally biased region" description="Polar residues" evidence="1">
    <location>
        <begin position="14"/>
        <end position="23"/>
    </location>
</feature>
<evidence type="ECO:0000313" key="2">
    <source>
        <dbReference type="EMBL" id="PON53121.1"/>
    </source>
</evidence>
<evidence type="ECO:0000313" key="3">
    <source>
        <dbReference type="Proteomes" id="UP000237105"/>
    </source>
</evidence>
<feature type="region of interest" description="Disordered" evidence="1">
    <location>
        <begin position="1"/>
        <end position="32"/>
    </location>
</feature>
<dbReference type="EMBL" id="JXTB01000211">
    <property type="protein sequence ID" value="PON53121.1"/>
    <property type="molecule type" value="Genomic_DNA"/>
</dbReference>
<name>A0A2P5BWJ1_PARAD</name>
<accession>A0A2P5BWJ1</accession>
<organism evidence="2 3">
    <name type="scientific">Parasponia andersonii</name>
    <name type="common">Sponia andersonii</name>
    <dbReference type="NCBI Taxonomy" id="3476"/>
    <lineage>
        <taxon>Eukaryota</taxon>
        <taxon>Viridiplantae</taxon>
        <taxon>Streptophyta</taxon>
        <taxon>Embryophyta</taxon>
        <taxon>Tracheophyta</taxon>
        <taxon>Spermatophyta</taxon>
        <taxon>Magnoliopsida</taxon>
        <taxon>eudicotyledons</taxon>
        <taxon>Gunneridae</taxon>
        <taxon>Pentapetalae</taxon>
        <taxon>rosids</taxon>
        <taxon>fabids</taxon>
        <taxon>Rosales</taxon>
        <taxon>Cannabaceae</taxon>
        <taxon>Parasponia</taxon>
    </lineage>
</organism>
<proteinExistence type="predicted"/>
<evidence type="ECO:0000256" key="1">
    <source>
        <dbReference type="SAM" id="MobiDB-lite"/>
    </source>
</evidence>
<feature type="compositionally biased region" description="Low complexity" evidence="1">
    <location>
        <begin position="1"/>
        <end position="13"/>
    </location>
</feature>
<sequence length="67" mass="7486">MTNTRNTTRATGTSQNQPQSTAAMQADPAPEQPTMTAAENLSRRQDRIEKTLVNLQQVTNQINDMLR</sequence>
<keyword evidence="3" id="KW-1185">Reference proteome</keyword>
<comment type="caution">
    <text evidence="2">The sequence shown here is derived from an EMBL/GenBank/DDBJ whole genome shotgun (WGS) entry which is preliminary data.</text>
</comment>
<reference evidence="3" key="1">
    <citation type="submission" date="2016-06" db="EMBL/GenBank/DDBJ databases">
        <title>Parallel loss of symbiosis genes in relatives of nitrogen-fixing non-legume Parasponia.</title>
        <authorList>
            <person name="Van Velzen R."/>
            <person name="Holmer R."/>
            <person name="Bu F."/>
            <person name="Rutten L."/>
            <person name="Van Zeijl A."/>
            <person name="Liu W."/>
            <person name="Santuari L."/>
            <person name="Cao Q."/>
            <person name="Sharma T."/>
            <person name="Shen D."/>
            <person name="Roswanjaya Y."/>
            <person name="Wardhani T."/>
            <person name="Kalhor M.S."/>
            <person name="Jansen J."/>
            <person name="Van den Hoogen J."/>
            <person name="Gungor B."/>
            <person name="Hartog M."/>
            <person name="Hontelez J."/>
            <person name="Verver J."/>
            <person name="Yang W.-C."/>
            <person name="Schijlen E."/>
            <person name="Repin R."/>
            <person name="Schilthuizen M."/>
            <person name="Schranz E."/>
            <person name="Heidstra R."/>
            <person name="Miyata K."/>
            <person name="Fedorova E."/>
            <person name="Kohlen W."/>
            <person name="Bisseling T."/>
            <person name="Smit S."/>
            <person name="Geurts R."/>
        </authorList>
    </citation>
    <scope>NUCLEOTIDE SEQUENCE [LARGE SCALE GENOMIC DNA]</scope>
    <source>
        <strain evidence="3">cv. WU1-14</strain>
    </source>
</reference>
<dbReference type="AlphaFoldDB" id="A0A2P5BWJ1"/>
<dbReference type="Proteomes" id="UP000237105">
    <property type="component" value="Unassembled WGS sequence"/>
</dbReference>
<gene>
    <name evidence="2" type="ORF">PanWU01x14_205010</name>
</gene>